<dbReference type="Proteomes" id="UP001321125">
    <property type="component" value="Unassembled WGS sequence"/>
</dbReference>
<dbReference type="EMBL" id="JAKNQU010000006">
    <property type="protein sequence ID" value="MCZ0928488.1"/>
    <property type="molecule type" value="Genomic_DNA"/>
</dbReference>
<feature type="compositionally biased region" description="Polar residues" evidence="1">
    <location>
        <begin position="90"/>
        <end position="100"/>
    </location>
</feature>
<accession>A0ABT4IXT1</accession>
<organism evidence="2 3">
    <name type="scientific">Vreelandella janggokensis</name>
    <dbReference type="NCBI Taxonomy" id="370767"/>
    <lineage>
        <taxon>Bacteria</taxon>
        <taxon>Pseudomonadati</taxon>
        <taxon>Pseudomonadota</taxon>
        <taxon>Gammaproteobacteria</taxon>
        <taxon>Oceanospirillales</taxon>
        <taxon>Halomonadaceae</taxon>
        <taxon>Vreelandella</taxon>
    </lineage>
</organism>
<dbReference type="RefSeq" id="WP_268902211.1">
    <property type="nucleotide sequence ID" value="NZ_JAKNQU010000006.1"/>
</dbReference>
<feature type="region of interest" description="Disordered" evidence="1">
    <location>
        <begin position="46"/>
        <end position="106"/>
    </location>
</feature>
<proteinExistence type="predicted"/>
<protein>
    <submittedName>
        <fullName evidence="2">Uncharacterized protein</fullName>
    </submittedName>
</protein>
<reference evidence="2 3" key="1">
    <citation type="submission" date="2022-02" db="EMBL/GenBank/DDBJ databases">
        <title>Study of halophilic communities from a Mexican lake.</title>
        <authorList>
            <person name="Hernandez-Soto L.M."/>
            <person name="Martinez-Abarca F."/>
            <person name="Ramirez-Saad H.C."/>
            <person name="Aguirre-Garrido J.F."/>
        </authorList>
    </citation>
    <scope>NUCLEOTIDE SEQUENCE [LARGE SCALE GENOMIC DNA]</scope>
    <source>
        <strain evidence="2 3">Hjan13</strain>
    </source>
</reference>
<keyword evidence="3" id="KW-1185">Reference proteome</keyword>
<sequence>MTEQVKINLNLSTGEVAIEAPASALDSIFDRLESFLPKLVSEFELNEANQREPNSETDASASEDEDNGTEEQMPTKADEQKKAPKKRNSKPSSTKPQSYKTVDLGLSPQERTEFKDFYISKAPKTQNDHVLVVIYWLLKNTDREKLTVDEIFTGLRTVGERIPKRITSVLSNLSIGSYITKENNEPTLLHIGEDYVDHDLPKKNEGGK</sequence>
<evidence type="ECO:0000256" key="1">
    <source>
        <dbReference type="SAM" id="MobiDB-lite"/>
    </source>
</evidence>
<evidence type="ECO:0000313" key="2">
    <source>
        <dbReference type="EMBL" id="MCZ0928488.1"/>
    </source>
</evidence>
<name>A0ABT4IXT1_9GAMM</name>
<gene>
    <name evidence="2" type="ORF">L0635_15530</name>
</gene>
<comment type="caution">
    <text evidence="2">The sequence shown here is derived from an EMBL/GenBank/DDBJ whole genome shotgun (WGS) entry which is preliminary data.</text>
</comment>
<evidence type="ECO:0000313" key="3">
    <source>
        <dbReference type="Proteomes" id="UP001321125"/>
    </source>
</evidence>